<feature type="signal peptide" evidence="1">
    <location>
        <begin position="1"/>
        <end position="25"/>
    </location>
</feature>
<dbReference type="EMBL" id="BAABCB010000002">
    <property type="protein sequence ID" value="GAA4239910.1"/>
    <property type="molecule type" value="Genomic_DNA"/>
</dbReference>
<feature type="chain" id="PRO_5046021966" description="Auto-transporter adhesin head GIN domain-containing protein" evidence="1">
    <location>
        <begin position="26"/>
        <end position="175"/>
    </location>
</feature>
<reference evidence="3" key="1">
    <citation type="journal article" date="2019" name="Int. J. Syst. Evol. Microbiol.">
        <title>The Global Catalogue of Microorganisms (GCM) 10K type strain sequencing project: providing services to taxonomists for standard genome sequencing and annotation.</title>
        <authorList>
            <consortium name="The Broad Institute Genomics Platform"/>
            <consortium name="The Broad Institute Genome Sequencing Center for Infectious Disease"/>
            <person name="Wu L."/>
            <person name="Ma J."/>
        </authorList>
    </citation>
    <scope>NUCLEOTIDE SEQUENCE [LARGE SCALE GENOMIC DNA]</scope>
    <source>
        <strain evidence="3">JCM 17633</strain>
    </source>
</reference>
<evidence type="ECO:0000313" key="3">
    <source>
        <dbReference type="Proteomes" id="UP001501682"/>
    </source>
</evidence>
<evidence type="ECO:0008006" key="4">
    <source>
        <dbReference type="Google" id="ProtNLM"/>
    </source>
</evidence>
<keyword evidence="3" id="KW-1185">Reference proteome</keyword>
<accession>A0ABP8CJW5</accession>
<keyword evidence="1" id="KW-0732">Signal</keyword>
<evidence type="ECO:0000313" key="2">
    <source>
        <dbReference type="EMBL" id="GAA4239910.1"/>
    </source>
</evidence>
<dbReference type="Proteomes" id="UP001501682">
    <property type="component" value="Unassembled WGS sequence"/>
</dbReference>
<comment type="caution">
    <text evidence="2">The sequence shown here is derived from an EMBL/GenBank/DDBJ whole genome shotgun (WGS) entry which is preliminary data.</text>
</comment>
<dbReference type="PROSITE" id="PS51257">
    <property type="entry name" value="PROKAR_LIPOPROTEIN"/>
    <property type="match status" value="1"/>
</dbReference>
<dbReference type="RefSeq" id="WP_334471639.1">
    <property type="nucleotide sequence ID" value="NZ_BAABCB010000002.1"/>
</dbReference>
<gene>
    <name evidence="2" type="ORF">GCM10022292_00210</name>
</gene>
<sequence length="175" mass="19942">MKPQLKFILTISLFCLIIACNNNNTQTNSIAYSTNDSNVAIQVTMEGKSFEIKQNQLIPQIQTKFQNDSILLVFRDNDNPLQLNFNLFHTDILQKGSATYNIPNVNSEKQTVDLNLFNKDRDVKQMNKRIIFRKGTINISKITPKGLRMTFEGEGSGMMEYGRSFPISGHINVTF</sequence>
<evidence type="ECO:0000256" key="1">
    <source>
        <dbReference type="SAM" id="SignalP"/>
    </source>
</evidence>
<organism evidence="2 3">
    <name type="scientific">Winogradskyella damuponensis</name>
    <dbReference type="NCBI Taxonomy" id="943939"/>
    <lineage>
        <taxon>Bacteria</taxon>
        <taxon>Pseudomonadati</taxon>
        <taxon>Bacteroidota</taxon>
        <taxon>Flavobacteriia</taxon>
        <taxon>Flavobacteriales</taxon>
        <taxon>Flavobacteriaceae</taxon>
        <taxon>Winogradskyella</taxon>
    </lineage>
</organism>
<protein>
    <recommendedName>
        <fullName evidence="4">Auto-transporter adhesin head GIN domain-containing protein</fullName>
    </recommendedName>
</protein>
<name>A0ABP8CJW5_9FLAO</name>
<proteinExistence type="predicted"/>